<dbReference type="EMBL" id="MU151187">
    <property type="protein sequence ID" value="KAF9447736.1"/>
    <property type="molecule type" value="Genomic_DNA"/>
</dbReference>
<sequence>MITSTNTPGASLRIYPGSPPRDSVSLFPNNEQSLVHNPTPTGSSVHSQVLRRLATAAISETDLDSPARYPPPRCHPGTRLPLLQTLESWSRDASHYWQMFWISGPAGSGKSAIAQTFAEFCQEAGQLGAALFLSRSNVRDGNSRIVPTMVHQLSIRYPAYKNCVDAILERDPSILGQGLSAQFNTLIIDPIRQGFLDPVRPLIVILDGLDECGSRDTQRDLVEVIVTSLPPRGNQSPLLWMICSRPEPHLERILPKDFAECRREALNIDSVESMKDVERVFGDGFRRIREHYSRILDLEGWPTEENLRRLVHTASGFFLFVSSALRFVGDSRIGDPKAQLATLLEHLHNRNTATGPPPFKDLDSCYTKICSGIQPHALSTALRILSLCASDVSGPHTPQRIANNLGLAQSTLYDTLNGLHSVLYVPPPEKADTEVLRFYHLSFRDFLQDPTRSGQFTIGDRPDIPEQQLTKDHITPAPAVSSPDIRSPVSEVGRAEFSDSIKLARQDNLVGGVLGSFEVLGDGVRNPNKLDASTNNPEASLGKCIGETLGCVADYRIQESLV</sequence>
<dbReference type="Gene3D" id="3.40.50.300">
    <property type="entry name" value="P-loop containing nucleotide triphosphate hydrolases"/>
    <property type="match status" value="1"/>
</dbReference>
<dbReference type="AlphaFoldDB" id="A0A9P5XEC1"/>
<evidence type="ECO:0000313" key="4">
    <source>
        <dbReference type="EMBL" id="KAF9447736.1"/>
    </source>
</evidence>
<dbReference type="InterPro" id="IPR027417">
    <property type="entry name" value="P-loop_NTPase"/>
</dbReference>
<dbReference type="InterPro" id="IPR056884">
    <property type="entry name" value="NPHP3-like_N"/>
</dbReference>
<keyword evidence="1" id="KW-0677">Repeat</keyword>
<feature type="domain" description="Nephrocystin 3-like N-terminal" evidence="3">
    <location>
        <begin position="85"/>
        <end position="245"/>
    </location>
</feature>
<feature type="region of interest" description="Disordered" evidence="2">
    <location>
        <begin position="1"/>
        <end position="25"/>
    </location>
</feature>
<dbReference type="Pfam" id="PF24883">
    <property type="entry name" value="NPHP3_N"/>
    <property type="match status" value="1"/>
</dbReference>
<reference evidence="4" key="1">
    <citation type="submission" date="2020-11" db="EMBL/GenBank/DDBJ databases">
        <authorList>
            <consortium name="DOE Joint Genome Institute"/>
            <person name="Ahrendt S."/>
            <person name="Riley R."/>
            <person name="Andreopoulos W."/>
            <person name="Labutti K."/>
            <person name="Pangilinan J."/>
            <person name="Ruiz-Duenas F.J."/>
            <person name="Barrasa J.M."/>
            <person name="Sanchez-Garcia M."/>
            <person name="Camarero S."/>
            <person name="Miyauchi S."/>
            <person name="Serrano A."/>
            <person name="Linde D."/>
            <person name="Babiker R."/>
            <person name="Drula E."/>
            <person name="Ayuso-Fernandez I."/>
            <person name="Pacheco R."/>
            <person name="Padilla G."/>
            <person name="Ferreira P."/>
            <person name="Barriuso J."/>
            <person name="Kellner H."/>
            <person name="Castanera R."/>
            <person name="Alfaro M."/>
            <person name="Ramirez L."/>
            <person name="Pisabarro A.G."/>
            <person name="Kuo A."/>
            <person name="Tritt A."/>
            <person name="Lipzen A."/>
            <person name="He G."/>
            <person name="Yan M."/>
            <person name="Ng V."/>
            <person name="Cullen D."/>
            <person name="Martin F."/>
            <person name="Rosso M.-N."/>
            <person name="Henrissat B."/>
            <person name="Hibbett D."/>
            <person name="Martinez A.T."/>
            <person name="Grigoriev I.V."/>
        </authorList>
    </citation>
    <scope>NUCLEOTIDE SEQUENCE</scope>
    <source>
        <strain evidence="4">MF-IS2</strain>
    </source>
</reference>
<dbReference type="Proteomes" id="UP000807342">
    <property type="component" value="Unassembled WGS sequence"/>
</dbReference>
<dbReference type="PANTHER" id="PTHR10039">
    <property type="entry name" value="AMELOGENIN"/>
    <property type="match status" value="1"/>
</dbReference>
<dbReference type="OrthoDB" id="4760524at2759"/>
<evidence type="ECO:0000313" key="5">
    <source>
        <dbReference type="Proteomes" id="UP000807342"/>
    </source>
</evidence>
<accession>A0A9P5XEC1</accession>
<protein>
    <recommendedName>
        <fullName evidence="3">Nephrocystin 3-like N-terminal domain-containing protein</fullName>
    </recommendedName>
</protein>
<keyword evidence="5" id="KW-1185">Reference proteome</keyword>
<comment type="caution">
    <text evidence="4">The sequence shown here is derived from an EMBL/GenBank/DDBJ whole genome shotgun (WGS) entry which is preliminary data.</text>
</comment>
<dbReference type="SUPFAM" id="SSF52540">
    <property type="entry name" value="P-loop containing nucleoside triphosphate hydrolases"/>
    <property type="match status" value="1"/>
</dbReference>
<proteinExistence type="predicted"/>
<evidence type="ECO:0000256" key="1">
    <source>
        <dbReference type="ARBA" id="ARBA00022737"/>
    </source>
</evidence>
<dbReference type="PANTHER" id="PTHR10039:SF15">
    <property type="entry name" value="NACHT DOMAIN-CONTAINING PROTEIN"/>
    <property type="match status" value="1"/>
</dbReference>
<organism evidence="4 5">
    <name type="scientific">Macrolepiota fuliginosa MF-IS2</name>
    <dbReference type="NCBI Taxonomy" id="1400762"/>
    <lineage>
        <taxon>Eukaryota</taxon>
        <taxon>Fungi</taxon>
        <taxon>Dikarya</taxon>
        <taxon>Basidiomycota</taxon>
        <taxon>Agaricomycotina</taxon>
        <taxon>Agaricomycetes</taxon>
        <taxon>Agaricomycetidae</taxon>
        <taxon>Agaricales</taxon>
        <taxon>Agaricineae</taxon>
        <taxon>Agaricaceae</taxon>
        <taxon>Macrolepiota</taxon>
    </lineage>
</organism>
<evidence type="ECO:0000259" key="3">
    <source>
        <dbReference type="Pfam" id="PF24883"/>
    </source>
</evidence>
<evidence type="ECO:0000256" key="2">
    <source>
        <dbReference type="SAM" id="MobiDB-lite"/>
    </source>
</evidence>
<name>A0A9P5XEC1_9AGAR</name>
<gene>
    <name evidence="4" type="ORF">P691DRAFT_760501</name>
</gene>